<feature type="region of interest" description="Disordered" evidence="1">
    <location>
        <begin position="244"/>
        <end position="304"/>
    </location>
</feature>
<dbReference type="AlphaFoldDB" id="A0A4V2ESW5"/>
<evidence type="ECO:0000313" key="6">
    <source>
        <dbReference type="Proteomes" id="UP000294257"/>
    </source>
</evidence>
<dbReference type="Gene3D" id="2.70.98.10">
    <property type="match status" value="1"/>
</dbReference>
<organism evidence="5 6">
    <name type="scientific">Herbihabitans rhizosphaerae</name>
    <dbReference type="NCBI Taxonomy" id="1872711"/>
    <lineage>
        <taxon>Bacteria</taxon>
        <taxon>Bacillati</taxon>
        <taxon>Actinomycetota</taxon>
        <taxon>Actinomycetes</taxon>
        <taxon>Pseudonocardiales</taxon>
        <taxon>Pseudonocardiaceae</taxon>
        <taxon>Herbihabitans</taxon>
    </lineage>
</organism>
<feature type="domain" description="Glycosyl hydrolase family 92" evidence="3">
    <location>
        <begin position="328"/>
        <end position="784"/>
    </location>
</feature>
<accession>A0A4V2ESW5</accession>
<sequence>MTDSIVPRGVRRATRGLFAAVLAAATLIPVSGAVSAQEAAAEDLAKWVNPYIGTKPGGADHGTGGGAGNTFPGADVPFGMVQWSPDTVTHQHGGYFYDDNRIKGFSLTHLSGAGCSTYQDVPIMPFPGTVTTSPATDPNRYVSTFSHDKEKITPGYYGVDLDSGVKTELTATQRTGMGRFAFPADKPKTMLVNTSGSIAGADDAETVIGRDTISGWVTSGRFCGVDHRYRVYFHAQFDRPFESIGTWKDGSVDHGKSAERGGSPPDVDLKKVNAPKTRQDQAVAGRSTRAGKPDDTTVSGPGTGAFVSFDRPDVGVRVGLSFVSMDGAKGNLRAENRGSSFDEITRDARAAWNARLNRIRVKGGTDAQRTTFYTALYHSLLQPNVFSDADGRYIGFDGRVHDAGRGHAVYSNLSGWDVYRSEMQLIALIAPREASDISRSMIAFAEQGGSWDRWTVANSYTGVMVGDPYHAMVASSYAFGAKDFDAAKALRLMVKGATEPTQGYQERPGIEEYLAKGYVPMGTKDVWGPAATTLEYNSADFAIADLAGRLGDQSTVDEFMRRAQFWQNLYNPGSGYLHPRNADGSFIEPFNPASGEGWVEGNGAQYNWMVPFNSRGLINAMGGDTETIKRLDHYFTELNAGPQRPYAFMGNEPSMPAPWLYSYAGAPYKTQSIARRVTNELFTPTEKGLVGNDDLGQMSSWYVWAAMGMFPYLPGRAELMLNSPLFEEVTISRPNGVRMTIKAPGASATVPYVTGLTVNGTASTKPWLPESFVERGGTVEFRMSATPDPVWGSAPEDRPPSFRAGEIGQRGYVDPGRLVIPAGGQDTANVGAQDLSGSGATIKWSAQPPAGFTVEPAGGEVVVPPGQRASVPVTVKVAPGTAETTYRIPVTFSTADGKPLQGGVLQVLVAQPGSLRAAFNNVGISPDDNPAIANFDNVGWSYSSDALAGAGVRPGQTVTVDGLAHLWPAIPVGDPDNAVAAGQRVDLPGTPATATKLALLGSASNGKSTGTLVIRYTDGSTQEVPIGFSDWTLGGGSDQPSFDNRIAASTPYRNATSGEPQEIVTHVFATAPVPLQAGKQLAGVTLPSTVEGGGLHVFAITAG</sequence>
<dbReference type="GO" id="GO:0006516">
    <property type="term" value="P:glycoprotein catabolic process"/>
    <property type="evidence" value="ECO:0007669"/>
    <property type="project" value="TreeGrafter"/>
</dbReference>
<dbReference type="GO" id="GO:0005975">
    <property type="term" value="P:carbohydrate metabolic process"/>
    <property type="evidence" value="ECO:0007669"/>
    <property type="project" value="InterPro"/>
</dbReference>
<evidence type="ECO:0000256" key="1">
    <source>
        <dbReference type="SAM" id="MobiDB-lite"/>
    </source>
</evidence>
<name>A0A4V2ESW5_9PSEU</name>
<dbReference type="SUPFAM" id="SSF48208">
    <property type="entry name" value="Six-hairpin glycosidases"/>
    <property type="match status" value="1"/>
</dbReference>
<dbReference type="Proteomes" id="UP000294257">
    <property type="component" value="Unassembled WGS sequence"/>
</dbReference>
<dbReference type="GO" id="GO:0030246">
    <property type="term" value="F:carbohydrate binding"/>
    <property type="evidence" value="ECO:0007669"/>
    <property type="project" value="InterPro"/>
</dbReference>
<dbReference type="Pfam" id="PF07971">
    <property type="entry name" value="Glyco_hydro_92"/>
    <property type="match status" value="1"/>
</dbReference>
<evidence type="ECO:0000259" key="4">
    <source>
        <dbReference type="Pfam" id="PF17678"/>
    </source>
</evidence>
<dbReference type="InterPro" id="IPR041371">
    <property type="entry name" value="GH92_N"/>
</dbReference>
<comment type="caution">
    <text evidence="5">The sequence shown here is derived from an EMBL/GenBank/DDBJ whole genome shotgun (WGS) entry which is preliminary data.</text>
</comment>
<feature type="signal peptide" evidence="2">
    <location>
        <begin position="1"/>
        <end position="36"/>
    </location>
</feature>
<dbReference type="EMBL" id="SGWQ01000004">
    <property type="protein sequence ID" value="RZS38993.1"/>
    <property type="molecule type" value="Genomic_DNA"/>
</dbReference>
<evidence type="ECO:0000256" key="2">
    <source>
        <dbReference type="SAM" id="SignalP"/>
    </source>
</evidence>
<proteinExistence type="predicted"/>
<dbReference type="InterPro" id="IPR005887">
    <property type="entry name" value="GH92_a_mannosidase_put"/>
</dbReference>
<protein>
    <submittedName>
        <fullName evidence="5">Putative alpha-1,2-mannosidase</fullName>
    </submittedName>
</protein>
<feature type="chain" id="PRO_5020989292" evidence="2">
    <location>
        <begin position="37"/>
        <end position="1103"/>
    </location>
</feature>
<evidence type="ECO:0000259" key="3">
    <source>
        <dbReference type="Pfam" id="PF07971"/>
    </source>
</evidence>
<feature type="compositionally biased region" description="Basic and acidic residues" evidence="1">
    <location>
        <begin position="250"/>
        <end position="259"/>
    </location>
</feature>
<dbReference type="Gene3D" id="1.20.1050.60">
    <property type="entry name" value="alpha-1,2-mannosidase"/>
    <property type="match status" value="1"/>
</dbReference>
<reference evidence="5 6" key="1">
    <citation type="submission" date="2019-02" db="EMBL/GenBank/DDBJ databases">
        <title>Genomic Encyclopedia of Type Strains, Phase IV (KMG-IV): sequencing the most valuable type-strain genomes for metagenomic binning, comparative biology and taxonomic classification.</title>
        <authorList>
            <person name="Goeker M."/>
        </authorList>
    </citation>
    <scope>NUCLEOTIDE SEQUENCE [LARGE SCALE GENOMIC DNA]</scope>
    <source>
        <strain evidence="5 6">DSM 101727</strain>
    </source>
</reference>
<dbReference type="InterPro" id="IPR050883">
    <property type="entry name" value="PNGase"/>
</dbReference>
<dbReference type="InterPro" id="IPR014718">
    <property type="entry name" value="GH-type_carb-bd"/>
</dbReference>
<dbReference type="InterPro" id="IPR012939">
    <property type="entry name" value="Glyco_hydro_92"/>
</dbReference>
<dbReference type="Gene3D" id="1.20.1610.10">
    <property type="entry name" value="alpha-1,2-mannosidases domains"/>
    <property type="match status" value="1"/>
</dbReference>
<dbReference type="PANTHER" id="PTHR12143:SF39">
    <property type="entry name" value="SECRETED PROTEIN"/>
    <property type="match status" value="1"/>
</dbReference>
<dbReference type="RefSeq" id="WP_130344590.1">
    <property type="nucleotide sequence ID" value="NZ_SGWQ01000004.1"/>
</dbReference>
<dbReference type="Gene3D" id="3.30.2080.10">
    <property type="entry name" value="GH92 mannosidase domain"/>
    <property type="match status" value="1"/>
</dbReference>
<dbReference type="InterPro" id="IPR008928">
    <property type="entry name" value="6-hairpin_glycosidase_sf"/>
</dbReference>
<feature type="domain" description="Glycosyl hydrolase family 92 N-terminal" evidence="4">
    <location>
        <begin position="47"/>
        <end position="321"/>
    </location>
</feature>
<keyword evidence="2" id="KW-0732">Signal</keyword>
<dbReference type="GO" id="GO:0005829">
    <property type="term" value="C:cytosol"/>
    <property type="evidence" value="ECO:0007669"/>
    <property type="project" value="TreeGrafter"/>
</dbReference>
<dbReference type="FunFam" id="3.30.2080.10:FF:000001">
    <property type="entry name" value="Alpha-1,2-mannosidase subfamily"/>
    <property type="match status" value="1"/>
</dbReference>
<evidence type="ECO:0000313" key="5">
    <source>
        <dbReference type="EMBL" id="RZS38993.1"/>
    </source>
</evidence>
<dbReference type="NCBIfam" id="TIGR01180">
    <property type="entry name" value="aman2_put"/>
    <property type="match status" value="1"/>
</dbReference>
<dbReference type="PANTHER" id="PTHR12143">
    <property type="entry name" value="PEPTIDE N-GLYCANASE PNGASE -RELATED"/>
    <property type="match status" value="1"/>
</dbReference>
<gene>
    <name evidence="5" type="ORF">EV193_104204</name>
</gene>
<dbReference type="OrthoDB" id="9804511at2"/>
<keyword evidence="6" id="KW-1185">Reference proteome</keyword>
<dbReference type="Pfam" id="PF17678">
    <property type="entry name" value="Glyco_hydro_92N"/>
    <property type="match status" value="1"/>
</dbReference>
<dbReference type="GO" id="GO:0000224">
    <property type="term" value="F:peptide-N4-(N-acetyl-beta-glucosaminyl)asparagine amidase activity"/>
    <property type="evidence" value="ECO:0007669"/>
    <property type="project" value="TreeGrafter"/>
</dbReference>